<sequence length="92" mass="8966">MGGLRGELGGGLRTGLRAGLRAGFSGGLGGGLRGGTVPAMVRSSRLFGFPGGGADGSRFAQRGGRGPGGMGRLWISGGKEGRPSLGWPSGPA</sequence>
<name>A0ABP5GA06_9ACTN</name>
<protein>
    <submittedName>
        <fullName evidence="2">Uncharacterized protein</fullName>
    </submittedName>
</protein>
<dbReference type="Proteomes" id="UP001500751">
    <property type="component" value="Unassembled WGS sequence"/>
</dbReference>
<proteinExistence type="predicted"/>
<organism evidence="2 3">
    <name type="scientific">Catenulispora yoronensis</name>
    <dbReference type="NCBI Taxonomy" id="450799"/>
    <lineage>
        <taxon>Bacteria</taxon>
        <taxon>Bacillati</taxon>
        <taxon>Actinomycetota</taxon>
        <taxon>Actinomycetes</taxon>
        <taxon>Catenulisporales</taxon>
        <taxon>Catenulisporaceae</taxon>
        <taxon>Catenulispora</taxon>
    </lineage>
</organism>
<dbReference type="EMBL" id="BAAAQN010000032">
    <property type="protein sequence ID" value="GAA2041948.1"/>
    <property type="molecule type" value="Genomic_DNA"/>
</dbReference>
<evidence type="ECO:0000313" key="3">
    <source>
        <dbReference type="Proteomes" id="UP001500751"/>
    </source>
</evidence>
<gene>
    <name evidence="2" type="ORF">GCM10009839_50630</name>
</gene>
<feature type="region of interest" description="Disordered" evidence="1">
    <location>
        <begin position="52"/>
        <end position="92"/>
    </location>
</feature>
<keyword evidence="3" id="KW-1185">Reference proteome</keyword>
<reference evidence="3" key="1">
    <citation type="journal article" date="2019" name="Int. J. Syst. Evol. Microbiol.">
        <title>The Global Catalogue of Microorganisms (GCM) 10K type strain sequencing project: providing services to taxonomists for standard genome sequencing and annotation.</title>
        <authorList>
            <consortium name="The Broad Institute Genomics Platform"/>
            <consortium name="The Broad Institute Genome Sequencing Center for Infectious Disease"/>
            <person name="Wu L."/>
            <person name="Ma J."/>
        </authorList>
    </citation>
    <scope>NUCLEOTIDE SEQUENCE [LARGE SCALE GENOMIC DNA]</scope>
    <source>
        <strain evidence="3">JCM 16014</strain>
    </source>
</reference>
<accession>A0ABP5GA06</accession>
<evidence type="ECO:0000313" key="2">
    <source>
        <dbReference type="EMBL" id="GAA2041948.1"/>
    </source>
</evidence>
<comment type="caution">
    <text evidence="2">The sequence shown here is derived from an EMBL/GenBank/DDBJ whole genome shotgun (WGS) entry which is preliminary data.</text>
</comment>
<evidence type="ECO:0000256" key="1">
    <source>
        <dbReference type="SAM" id="MobiDB-lite"/>
    </source>
</evidence>